<dbReference type="Gene3D" id="3.40.50.1240">
    <property type="entry name" value="Phosphoglycerate mutase-like"/>
    <property type="match status" value="1"/>
</dbReference>
<sequence length="185" mass="20366">MDSPLTSEGITQAQTLARRLSEMRFDLLVSSDLGRASATAAYIATETKLPVLLDARLRERNYGIFQGLTRPEAQAKFPEAYRRYSDEDVNFAIPGGESTQAAFERSLGCLEELAAQRAGQRILVVTHGGVLDGLYRHTTGLPHVGSRVFTMVNGSINGFSYECGVWRLDFWADVAHLDGKPLDDV</sequence>
<feature type="binding site" evidence="1">
    <location>
        <position position="35"/>
    </location>
    <ligand>
        <name>substrate</name>
    </ligand>
</feature>
<accession>A2SP41</accession>
<dbReference type="InterPro" id="IPR013078">
    <property type="entry name" value="His_Pase_superF_clade-1"/>
</dbReference>
<evidence type="ECO:0000313" key="2">
    <source>
        <dbReference type="EMBL" id="ABM97330.1"/>
    </source>
</evidence>
<feature type="binding site" evidence="1">
    <location>
        <begin position="59"/>
        <end position="62"/>
    </location>
    <ligand>
        <name>substrate</name>
    </ligand>
</feature>
<gene>
    <name evidence="2" type="ordered locus">Mpe_B0562</name>
</gene>
<geneLocation type="plasmid" evidence="2 3">
    <name>RPME01</name>
</geneLocation>
<evidence type="ECO:0000256" key="1">
    <source>
        <dbReference type="PIRSR" id="PIRSR613078-2"/>
    </source>
</evidence>
<dbReference type="GO" id="GO:0016853">
    <property type="term" value="F:isomerase activity"/>
    <property type="evidence" value="ECO:0007669"/>
    <property type="project" value="UniProtKB-KW"/>
</dbReference>
<keyword evidence="2" id="KW-0413">Isomerase</keyword>
<dbReference type="KEGG" id="mpt:Mpe_B0562"/>
<dbReference type="InterPro" id="IPR050275">
    <property type="entry name" value="PGM_Phosphatase"/>
</dbReference>
<dbReference type="PANTHER" id="PTHR48100">
    <property type="entry name" value="BROAD-SPECIFICITY PHOSPHATASE YOR283W-RELATED"/>
    <property type="match status" value="1"/>
</dbReference>
<dbReference type="Proteomes" id="UP000000366">
    <property type="component" value="Plasmid RPME01"/>
</dbReference>
<dbReference type="CDD" id="cd07067">
    <property type="entry name" value="HP_PGM_like"/>
    <property type="match status" value="1"/>
</dbReference>
<dbReference type="PANTHER" id="PTHR48100:SF1">
    <property type="entry name" value="HISTIDINE PHOSPHATASE FAMILY PROTEIN-RELATED"/>
    <property type="match status" value="1"/>
</dbReference>
<dbReference type="GO" id="GO:0005737">
    <property type="term" value="C:cytoplasm"/>
    <property type="evidence" value="ECO:0007669"/>
    <property type="project" value="TreeGrafter"/>
</dbReference>
<protein>
    <submittedName>
        <fullName evidence="2">Phosphoglycerate mutase</fullName>
        <ecNumber evidence="2">5.4.2.-</ecNumber>
    </submittedName>
</protein>
<keyword evidence="3" id="KW-1185">Reference proteome</keyword>
<dbReference type="eggNOG" id="COG0406">
    <property type="taxonomic scope" value="Bacteria"/>
</dbReference>
<dbReference type="InterPro" id="IPR029033">
    <property type="entry name" value="His_PPase_superfam"/>
</dbReference>
<dbReference type="Pfam" id="PF00300">
    <property type="entry name" value="His_Phos_1"/>
    <property type="match status" value="1"/>
</dbReference>
<organism evidence="2 3">
    <name type="scientific">Methylibium petroleiphilum (strain ATCC BAA-1232 / LMG 22953 / PM1)</name>
    <dbReference type="NCBI Taxonomy" id="420662"/>
    <lineage>
        <taxon>Bacteria</taxon>
        <taxon>Pseudomonadati</taxon>
        <taxon>Pseudomonadota</taxon>
        <taxon>Betaproteobacteria</taxon>
        <taxon>Burkholderiales</taxon>
        <taxon>Sphaerotilaceae</taxon>
        <taxon>Methylibium</taxon>
    </lineage>
</organism>
<dbReference type="GO" id="GO:0016791">
    <property type="term" value="F:phosphatase activity"/>
    <property type="evidence" value="ECO:0007669"/>
    <property type="project" value="TreeGrafter"/>
</dbReference>
<dbReference type="EC" id="5.4.2.-" evidence="2"/>
<dbReference type="AlphaFoldDB" id="A2SP41"/>
<proteinExistence type="predicted"/>
<dbReference type="HOGENOM" id="CLU_033323_9_5_4"/>
<dbReference type="SUPFAM" id="SSF53254">
    <property type="entry name" value="Phosphoglycerate mutase-like"/>
    <property type="match status" value="1"/>
</dbReference>
<reference evidence="2 3" key="1">
    <citation type="journal article" date="2007" name="J. Bacteriol.">
        <title>Whole-genome analysis of the methyl tert-butyl ether-degrading beta-proteobacterium Methylibium petroleiphilum PM1.</title>
        <authorList>
            <person name="Kane S.R."/>
            <person name="Chakicherla A.Y."/>
            <person name="Chain P.S.G."/>
            <person name="Schmidt R."/>
            <person name="Shin M.W."/>
            <person name="Legler T.C."/>
            <person name="Scow K.M."/>
            <person name="Larimer F.W."/>
            <person name="Lucas S.M."/>
            <person name="Richardson P.M."/>
            <person name="Hristova K.R."/>
        </authorList>
    </citation>
    <scope>NUCLEOTIDE SEQUENCE [LARGE SCALE GENOMIC DNA]</scope>
    <source>
        <strain evidence="3">ATCC BAA-1232 / LMG 22953 / PM1</strain>
        <plasmid evidence="2 3">RPME01</plasmid>
    </source>
</reference>
<name>A2SP41_METPP</name>
<evidence type="ECO:0000313" key="3">
    <source>
        <dbReference type="Proteomes" id="UP000000366"/>
    </source>
</evidence>
<keyword evidence="2" id="KW-0614">Plasmid</keyword>
<dbReference type="EMBL" id="CP000556">
    <property type="protein sequence ID" value="ABM97330.1"/>
    <property type="molecule type" value="Genomic_DNA"/>
</dbReference>